<evidence type="ECO:0000256" key="2">
    <source>
        <dbReference type="ARBA" id="ARBA00022741"/>
    </source>
</evidence>
<dbReference type="Gene3D" id="1.10.10.10">
    <property type="entry name" value="Winged helix-like DNA-binding domain superfamily/Winged helix DNA-binding domain"/>
    <property type="match status" value="1"/>
</dbReference>
<evidence type="ECO:0000256" key="4">
    <source>
        <dbReference type="ARBA" id="ARBA00023125"/>
    </source>
</evidence>
<dbReference type="SUPFAM" id="SSF46785">
    <property type="entry name" value="Winged helix' DNA-binding domain"/>
    <property type="match status" value="1"/>
</dbReference>
<dbReference type="InterPro" id="IPR002543">
    <property type="entry name" value="FtsK_dom"/>
</dbReference>
<dbReference type="InterPro" id="IPR041027">
    <property type="entry name" value="FtsK_alpha"/>
</dbReference>
<comment type="similarity">
    <text evidence="1">Belongs to the FtsK/SpoIIIE/SftA family.</text>
</comment>
<sequence>MAHKNNKKEGGHLSGAVPRDTWRAIIVVLFIVAGLFLVLAAFDAAGIAGSDTYRLFVALLGMGYFLLPLLLFVLAGNALRAEQSGFTPIKLIASGLFFVSGLGFIQVASGRGGLLGGVIANPAVKYLDVYAALIVLGGLSLISLLLLLEGRISLEPLYALKRGIHTLLARMRGVPVETGPKIGGFALDAEETETVAAAEPFDDSKGKESARAPAASKSSGMPMQTLKSLLGTYTPPPLSLLERDRGRPGVGDIKGNANIIKRTLQNFGITVELDEISIGPSVTRYAVKPAEGVRLQKILTLQKNLELALSASSVRIEAPIPGKSLVGIEVPNSTKVTVGLGAMLDTPDFADSHKPLLVGLGRNIAGGALFANIAKMPHALIAGATGSGKSVAIHTIINSLIYRCGPSQLRFIFIDPKRVELTLYRSLPHLLTPVITDAKKAIAALRWAGKEMERRYNLLEGTRVRDVESYHQNVLAPALERIKKKGVPEAGEPVPEAMPYIVIVIDELADIMSSYPRELEAAVVRLAQMSRAVGIHLILSTQRPSVNVITGLIKANIPARIALQVASQIDSRTILDQGGAETLLGAGDMLYLSADMNKPVRLQSAFISEGEVKQVVDFIAKHNEPELPIEITPPQRGEDGVGLGSSADSGSRFGDEDDIDDDLYEAARAAVLEAGKASTSYLQRKLRVGYARAARLVDILEERGVIGPGDGAKPRDILEKPTSSPARQNEETL</sequence>
<dbReference type="GO" id="GO:0005524">
    <property type="term" value="F:ATP binding"/>
    <property type="evidence" value="ECO:0007669"/>
    <property type="project" value="UniProtKB-UniRule"/>
</dbReference>
<dbReference type="Gene3D" id="3.30.980.40">
    <property type="match status" value="1"/>
</dbReference>
<dbReference type="InterPro" id="IPR050206">
    <property type="entry name" value="FtsK/SpoIIIE/SftA"/>
</dbReference>
<feature type="region of interest" description="Disordered" evidence="6">
    <location>
        <begin position="628"/>
        <end position="654"/>
    </location>
</feature>
<dbReference type="GO" id="GO:0003677">
    <property type="term" value="F:DNA binding"/>
    <property type="evidence" value="ECO:0007669"/>
    <property type="project" value="UniProtKB-KW"/>
</dbReference>
<evidence type="ECO:0000256" key="7">
    <source>
        <dbReference type="SAM" id="Phobius"/>
    </source>
</evidence>
<dbReference type="SMART" id="SM00382">
    <property type="entry name" value="AAA"/>
    <property type="match status" value="1"/>
</dbReference>
<dbReference type="AlphaFoldDB" id="A0A1F4Y5I5"/>
<feature type="region of interest" description="Disordered" evidence="6">
    <location>
        <begin position="705"/>
        <end position="733"/>
    </location>
</feature>
<keyword evidence="2 5" id="KW-0547">Nucleotide-binding</keyword>
<gene>
    <name evidence="9" type="ORF">A3D70_01205</name>
</gene>
<evidence type="ECO:0000256" key="6">
    <source>
        <dbReference type="SAM" id="MobiDB-lite"/>
    </source>
</evidence>
<dbReference type="PROSITE" id="PS50901">
    <property type="entry name" value="FTSK"/>
    <property type="match status" value="1"/>
</dbReference>
<dbReference type="Proteomes" id="UP000178720">
    <property type="component" value="Unassembled WGS sequence"/>
</dbReference>
<comment type="caution">
    <text evidence="9">The sequence shown here is derived from an EMBL/GenBank/DDBJ whole genome shotgun (WGS) entry which is preliminary data.</text>
</comment>
<feature type="region of interest" description="Disordered" evidence="6">
    <location>
        <begin position="197"/>
        <end position="221"/>
    </location>
</feature>
<evidence type="ECO:0000256" key="3">
    <source>
        <dbReference type="ARBA" id="ARBA00022840"/>
    </source>
</evidence>
<dbReference type="InterPro" id="IPR036388">
    <property type="entry name" value="WH-like_DNA-bd_sf"/>
</dbReference>
<evidence type="ECO:0000313" key="10">
    <source>
        <dbReference type="Proteomes" id="UP000178720"/>
    </source>
</evidence>
<evidence type="ECO:0000256" key="5">
    <source>
        <dbReference type="PROSITE-ProRule" id="PRU00289"/>
    </source>
</evidence>
<dbReference type="Gene3D" id="3.40.50.300">
    <property type="entry name" value="P-loop containing nucleotide triphosphate hydrolases"/>
    <property type="match status" value="1"/>
</dbReference>
<dbReference type="InterPro" id="IPR036390">
    <property type="entry name" value="WH_DNA-bd_sf"/>
</dbReference>
<dbReference type="Pfam" id="PF09397">
    <property type="entry name" value="FtsK_gamma"/>
    <property type="match status" value="1"/>
</dbReference>
<dbReference type="Pfam" id="PF17854">
    <property type="entry name" value="FtsK_alpha"/>
    <property type="match status" value="1"/>
</dbReference>
<evidence type="ECO:0000259" key="8">
    <source>
        <dbReference type="PROSITE" id="PS50901"/>
    </source>
</evidence>
<name>A0A1F4Y5I5_9BACT</name>
<dbReference type="SUPFAM" id="SSF52540">
    <property type="entry name" value="P-loop containing nucleoside triphosphate hydrolases"/>
    <property type="match status" value="1"/>
</dbReference>
<dbReference type="InterPro" id="IPR018541">
    <property type="entry name" value="Ftsk_gamma"/>
</dbReference>
<dbReference type="Pfam" id="PF01580">
    <property type="entry name" value="FtsK_SpoIIIE"/>
    <property type="match status" value="1"/>
</dbReference>
<dbReference type="EMBL" id="MEWV01000002">
    <property type="protein sequence ID" value="OGC89036.1"/>
    <property type="molecule type" value="Genomic_DNA"/>
</dbReference>
<feature type="transmembrane region" description="Helical" evidence="7">
    <location>
        <begin position="54"/>
        <end position="79"/>
    </location>
</feature>
<proteinExistence type="inferred from homology"/>
<feature type="domain" description="FtsK" evidence="8">
    <location>
        <begin position="366"/>
        <end position="572"/>
    </location>
</feature>
<feature type="binding site" evidence="5">
    <location>
        <begin position="383"/>
        <end position="390"/>
    </location>
    <ligand>
        <name>ATP</name>
        <dbReference type="ChEBI" id="CHEBI:30616"/>
    </ligand>
</feature>
<keyword evidence="3 5" id="KW-0067">ATP-binding</keyword>
<accession>A0A1F4Y5I5</accession>
<dbReference type="SMART" id="SM00843">
    <property type="entry name" value="Ftsk_gamma"/>
    <property type="match status" value="1"/>
</dbReference>
<keyword evidence="7" id="KW-1133">Transmembrane helix</keyword>
<feature type="transmembrane region" description="Helical" evidence="7">
    <location>
        <begin position="129"/>
        <end position="148"/>
    </location>
</feature>
<feature type="transmembrane region" description="Helical" evidence="7">
    <location>
        <begin position="91"/>
        <end position="109"/>
    </location>
</feature>
<evidence type="ECO:0000313" key="9">
    <source>
        <dbReference type="EMBL" id="OGC89036.1"/>
    </source>
</evidence>
<dbReference type="PANTHER" id="PTHR22683">
    <property type="entry name" value="SPORULATION PROTEIN RELATED"/>
    <property type="match status" value="1"/>
</dbReference>
<feature type="transmembrane region" description="Helical" evidence="7">
    <location>
        <begin position="21"/>
        <end position="42"/>
    </location>
</feature>
<keyword evidence="7" id="KW-0472">Membrane</keyword>
<reference evidence="9 10" key="1">
    <citation type="journal article" date="2016" name="Nat. Commun.">
        <title>Thousands of microbial genomes shed light on interconnected biogeochemical processes in an aquifer system.</title>
        <authorList>
            <person name="Anantharaman K."/>
            <person name="Brown C.T."/>
            <person name="Hug L.A."/>
            <person name="Sharon I."/>
            <person name="Castelle C.J."/>
            <person name="Probst A.J."/>
            <person name="Thomas B.C."/>
            <person name="Singh A."/>
            <person name="Wilkins M.J."/>
            <person name="Karaoz U."/>
            <person name="Brodie E.L."/>
            <person name="Williams K.H."/>
            <person name="Hubbard S.S."/>
            <person name="Banfield J.F."/>
        </authorList>
    </citation>
    <scope>NUCLEOTIDE SEQUENCE [LARGE SCALE GENOMIC DNA]</scope>
</reference>
<dbReference type="PANTHER" id="PTHR22683:SF41">
    <property type="entry name" value="DNA TRANSLOCASE FTSK"/>
    <property type="match status" value="1"/>
</dbReference>
<organism evidence="9 10">
    <name type="scientific">Candidatus Adlerbacteria bacterium RIFCSPHIGHO2_02_FULL_54_18</name>
    <dbReference type="NCBI Taxonomy" id="1797241"/>
    <lineage>
        <taxon>Bacteria</taxon>
        <taxon>Candidatus Adleribacteriota</taxon>
    </lineage>
</organism>
<dbReference type="InterPro" id="IPR003593">
    <property type="entry name" value="AAA+_ATPase"/>
</dbReference>
<dbReference type="InterPro" id="IPR027417">
    <property type="entry name" value="P-loop_NTPase"/>
</dbReference>
<keyword evidence="7" id="KW-0812">Transmembrane</keyword>
<protein>
    <recommendedName>
        <fullName evidence="8">FtsK domain-containing protein</fullName>
    </recommendedName>
</protein>
<evidence type="ECO:0000256" key="1">
    <source>
        <dbReference type="ARBA" id="ARBA00006474"/>
    </source>
</evidence>
<keyword evidence="4" id="KW-0238">DNA-binding</keyword>